<keyword evidence="1" id="KW-0645">Protease</keyword>
<dbReference type="AlphaFoldDB" id="A0A1M5C6Y7"/>
<dbReference type="EMBL" id="FQVH01000026">
    <property type="protein sequence ID" value="SHF50485.1"/>
    <property type="molecule type" value="Genomic_DNA"/>
</dbReference>
<evidence type="ECO:0000256" key="5">
    <source>
        <dbReference type="ARBA" id="ARBA00023049"/>
    </source>
</evidence>
<sequence>MIRIKKRQLSQMLDQLQSEAPYEGCGILSGIDDVVMNVYPMTNGAHREDFFLMVPEEQFKVIKDIRKKGQKMLAVYHSHPTSRAYPSDKDIEMAHYEDIYYIIVSLKDGVDVRAYKIKGKQVKEEDIIVEEE</sequence>
<dbReference type="InterPro" id="IPR028090">
    <property type="entry name" value="JAB_dom_prok"/>
</dbReference>
<dbReference type="RefSeq" id="WP_073344910.1">
    <property type="nucleotide sequence ID" value="NZ_FQVH01000026.1"/>
</dbReference>
<dbReference type="PANTHER" id="PTHR34858">
    <property type="entry name" value="CYSO-CYSTEINE PEPTIDASE"/>
    <property type="match status" value="1"/>
</dbReference>
<dbReference type="SUPFAM" id="SSF102712">
    <property type="entry name" value="JAB1/MPN domain"/>
    <property type="match status" value="1"/>
</dbReference>
<dbReference type="Gene3D" id="3.40.140.10">
    <property type="entry name" value="Cytidine Deaminase, domain 2"/>
    <property type="match status" value="1"/>
</dbReference>
<dbReference type="FunFam" id="3.40.140.10:FF:000085">
    <property type="entry name" value="Mov34/MPN/PAD-1 family protein"/>
    <property type="match status" value="1"/>
</dbReference>
<feature type="domain" description="MPN" evidence="6">
    <location>
        <begin position="2"/>
        <end position="121"/>
    </location>
</feature>
<dbReference type="InterPro" id="IPR051929">
    <property type="entry name" value="VirAsm_ModProt"/>
</dbReference>
<dbReference type="Proteomes" id="UP000184088">
    <property type="component" value="Unassembled WGS sequence"/>
</dbReference>
<reference evidence="7 8" key="1">
    <citation type="submission" date="2016-11" db="EMBL/GenBank/DDBJ databases">
        <authorList>
            <person name="Jaros S."/>
            <person name="Januszkiewicz K."/>
            <person name="Wedrychowicz H."/>
        </authorList>
    </citation>
    <scope>NUCLEOTIDE SEQUENCE [LARGE SCALE GENOMIC DNA]</scope>
    <source>
        <strain evidence="7 8">DSM 17918</strain>
    </source>
</reference>
<keyword evidence="5" id="KW-0482">Metalloprotease</keyword>
<proteinExistence type="predicted"/>
<dbReference type="SMART" id="SM00232">
    <property type="entry name" value="JAB_MPN"/>
    <property type="match status" value="1"/>
</dbReference>
<evidence type="ECO:0000256" key="2">
    <source>
        <dbReference type="ARBA" id="ARBA00022723"/>
    </source>
</evidence>
<dbReference type="PANTHER" id="PTHR34858:SF1">
    <property type="entry name" value="CYSO-CYSTEINE PEPTIDASE"/>
    <property type="match status" value="1"/>
</dbReference>
<organism evidence="7 8">
    <name type="scientific">Caldanaerobius fijiensis DSM 17918</name>
    <dbReference type="NCBI Taxonomy" id="1121256"/>
    <lineage>
        <taxon>Bacteria</taxon>
        <taxon>Bacillati</taxon>
        <taxon>Bacillota</taxon>
        <taxon>Clostridia</taxon>
        <taxon>Thermoanaerobacterales</taxon>
        <taxon>Thermoanaerobacteraceae</taxon>
        <taxon>Caldanaerobius</taxon>
    </lineage>
</organism>
<keyword evidence="8" id="KW-1185">Reference proteome</keyword>
<dbReference type="InterPro" id="IPR000555">
    <property type="entry name" value="JAMM/MPN+_dom"/>
</dbReference>
<keyword evidence="7" id="KW-0647">Proteasome</keyword>
<evidence type="ECO:0000313" key="7">
    <source>
        <dbReference type="EMBL" id="SHF50485.1"/>
    </source>
</evidence>
<name>A0A1M5C6Y7_9THEO</name>
<evidence type="ECO:0000259" key="6">
    <source>
        <dbReference type="PROSITE" id="PS50249"/>
    </source>
</evidence>
<dbReference type="GO" id="GO:0008270">
    <property type="term" value="F:zinc ion binding"/>
    <property type="evidence" value="ECO:0007669"/>
    <property type="project" value="TreeGrafter"/>
</dbReference>
<dbReference type="GO" id="GO:0006508">
    <property type="term" value="P:proteolysis"/>
    <property type="evidence" value="ECO:0007669"/>
    <property type="project" value="UniProtKB-KW"/>
</dbReference>
<gene>
    <name evidence="7" type="ORF">SAMN02746089_02047</name>
</gene>
<accession>A0A1M5C6Y7</accession>
<keyword evidence="3" id="KW-0378">Hydrolase</keyword>
<keyword evidence="2" id="KW-0479">Metal-binding</keyword>
<evidence type="ECO:0000256" key="3">
    <source>
        <dbReference type="ARBA" id="ARBA00022801"/>
    </source>
</evidence>
<dbReference type="GO" id="GO:0008235">
    <property type="term" value="F:metalloexopeptidase activity"/>
    <property type="evidence" value="ECO:0007669"/>
    <property type="project" value="TreeGrafter"/>
</dbReference>
<evidence type="ECO:0000256" key="1">
    <source>
        <dbReference type="ARBA" id="ARBA00022670"/>
    </source>
</evidence>
<dbReference type="GO" id="GO:0000502">
    <property type="term" value="C:proteasome complex"/>
    <property type="evidence" value="ECO:0007669"/>
    <property type="project" value="UniProtKB-KW"/>
</dbReference>
<dbReference type="OrthoDB" id="9802958at2"/>
<dbReference type="Pfam" id="PF14464">
    <property type="entry name" value="Prok-JAB"/>
    <property type="match status" value="1"/>
</dbReference>
<dbReference type="CDD" id="cd08070">
    <property type="entry name" value="MPN_like"/>
    <property type="match status" value="1"/>
</dbReference>
<evidence type="ECO:0000256" key="4">
    <source>
        <dbReference type="ARBA" id="ARBA00022833"/>
    </source>
</evidence>
<dbReference type="STRING" id="1121256.SAMN02746089_02047"/>
<dbReference type="InterPro" id="IPR037518">
    <property type="entry name" value="MPN"/>
</dbReference>
<evidence type="ECO:0000313" key="8">
    <source>
        <dbReference type="Proteomes" id="UP000184088"/>
    </source>
</evidence>
<dbReference type="PROSITE" id="PS50249">
    <property type="entry name" value="MPN"/>
    <property type="match status" value="1"/>
</dbReference>
<protein>
    <submittedName>
        <fullName evidence="7">Proteasome lid subunit RPN8/RPN11, contains Jab1/MPN metalloenzyme (JAMM) motif</fullName>
    </submittedName>
</protein>
<keyword evidence="4" id="KW-0862">Zinc</keyword>